<keyword evidence="4 7" id="KW-0238">DNA-binding</keyword>
<dbReference type="SMART" id="SM00862">
    <property type="entry name" value="Trans_reg_C"/>
    <property type="match status" value="1"/>
</dbReference>
<keyword evidence="5" id="KW-0804">Transcription</keyword>
<evidence type="ECO:0000259" key="9">
    <source>
        <dbReference type="PROSITE" id="PS51755"/>
    </source>
</evidence>
<dbReference type="EMBL" id="QZCH01000014">
    <property type="protein sequence ID" value="RJG42780.1"/>
    <property type="molecule type" value="Genomic_DNA"/>
</dbReference>
<dbReference type="Pfam" id="PF00486">
    <property type="entry name" value="Trans_reg_C"/>
    <property type="match status" value="1"/>
</dbReference>
<dbReference type="RefSeq" id="WP_119910981.1">
    <property type="nucleotide sequence ID" value="NZ_QZCH01000014.1"/>
</dbReference>
<gene>
    <name evidence="10" type="ORF">D1Z90_11870</name>
</gene>
<evidence type="ECO:0000256" key="7">
    <source>
        <dbReference type="PROSITE-ProRule" id="PRU01091"/>
    </source>
</evidence>
<keyword evidence="11" id="KW-1185">Reference proteome</keyword>
<evidence type="ECO:0000313" key="11">
    <source>
        <dbReference type="Proteomes" id="UP000283255"/>
    </source>
</evidence>
<reference evidence="10 11" key="2">
    <citation type="submission" date="2019-01" db="EMBL/GenBank/DDBJ databases">
        <title>Motilimonas pumilus sp. nov., isolated from the gut of sea cucumber (Apostichopus japonicus).</title>
        <authorList>
            <person name="Wang F.-Q."/>
            <person name="Ren L.-H."/>
            <person name="Lin Y.-W."/>
            <person name="Sun G.-H."/>
            <person name="Du Z.-J."/>
            <person name="Zhao J.-X."/>
            <person name="Liu X.-J."/>
            <person name="Liu L.-J."/>
        </authorList>
    </citation>
    <scope>NUCLEOTIDE SEQUENCE [LARGE SCALE GENOMIC DNA]</scope>
    <source>
        <strain evidence="10 11">PLHSC7-2</strain>
    </source>
</reference>
<evidence type="ECO:0000256" key="3">
    <source>
        <dbReference type="ARBA" id="ARBA00023015"/>
    </source>
</evidence>
<dbReference type="SUPFAM" id="SSF46894">
    <property type="entry name" value="C-terminal effector domain of the bipartite response regulators"/>
    <property type="match status" value="1"/>
</dbReference>
<dbReference type="CDD" id="cd00383">
    <property type="entry name" value="trans_reg_C"/>
    <property type="match status" value="1"/>
</dbReference>
<dbReference type="InterPro" id="IPR039420">
    <property type="entry name" value="WalR-like"/>
</dbReference>
<dbReference type="GO" id="GO:0000156">
    <property type="term" value="F:phosphorelay response regulator activity"/>
    <property type="evidence" value="ECO:0007669"/>
    <property type="project" value="TreeGrafter"/>
</dbReference>
<dbReference type="InterPro" id="IPR036388">
    <property type="entry name" value="WH-like_DNA-bd_sf"/>
</dbReference>
<sequence>MLKDQPRVLLIEPDIAQADSFGRFFTPRGWRVEHIVNTESVLNQVDEESYHLVFLSLSLQDDQGLNLCQQIRYMCSAGIVILHELDDPAERVLAYEQGADAYFVKPIAYREMLSYCKNLIQRVETAFEAESAKGLTEEWSFSFEHKILTTLSGDVLSLSHNESLVLQMLMNNVNEPLSRERLLTALGRRNSRPGDRSLDMLVSKLRTKLKQASGEDNMIMSQYGHGYIFKKKTKTPAFY</sequence>
<dbReference type="PANTHER" id="PTHR48111">
    <property type="entry name" value="REGULATOR OF RPOS"/>
    <property type="match status" value="1"/>
</dbReference>
<dbReference type="GO" id="GO:0000976">
    <property type="term" value="F:transcription cis-regulatory region binding"/>
    <property type="evidence" value="ECO:0007669"/>
    <property type="project" value="TreeGrafter"/>
</dbReference>
<evidence type="ECO:0000313" key="10">
    <source>
        <dbReference type="EMBL" id="RJG42780.1"/>
    </source>
</evidence>
<dbReference type="GO" id="GO:0005829">
    <property type="term" value="C:cytosol"/>
    <property type="evidence" value="ECO:0007669"/>
    <property type="project" value="TreeGrafter"/>
</dbReference>
<feature type="DNA-binding region" description="OmpR/PhoB-type" evidence="7">
    <location>
        <begin position="131"/>
        <end position="231"/>
    </location>
</feature>
<keyword evidence="1" id="KW-0597">Phosphoprotein</keyword>
<feature type="domain" description="OmpR/PhoB-type" evidence="9">
    <location>
        <begin position="131"/>
        <end position="231"/>
    </location>
</feature>
<comment type="caution">
    <text evidence="6">Lacks conserved residue(s) required for the propagation of feature annotation.</text>
</comment>
<dbReference type="PROSITE" id="PS50110">
    <property type="entry name" value="RESPONSE_REGULATORY"/>
    <property type="match status" value="1"/>
</dbReference>
<protein>
    <submittedName>
        <fullName evidence="10">DNA-binding response regulator</fullName>
    </submittedName>
</protein>
<dbReference type="InterPro" id="IPR011006">
    <property type="entry name" value="CheY-like_superfamily"/>
</dbReference>
<evidence type="ECO:0000256" key="2">
    <source>
        <dbReference type="ARBA" id="ARBA00023012"/>
    </source>
</evidence>
<dbReference type="Gene3D" id="3.40.50.2300">
    <property type="match status" value="1"/>
</dbReference>
<accession>A0A418YE03</accession>
<evidence type="ECO:0000256" key="1">
    <source>
        <dbReference type="ARBA" id="ARBA00022553"/>
    </source>
</evidence>
<dbReference type="InterPro" id="IPR016032">
    <property type="entry name" value="Sig_transdc_resp-reg_C-effctor"/>
</dbReference>
<organism evidence="10 11">
    <name type="scientific">Motilimonas pumila</name>
    <dbReference type="NCBI Taxonomy" id="2303987"/>
    <lineage>
        <taxon>Bacteria</taxon>
        <taxon>Pseudomonadati</taxon>
        <taxon>Pseudomonadota</taxon>
        <taxon>Gammaproteobacteria</taxon>
        <taxon>Alteromonadales</taxon>
        <taxon>Alteromonadales genera incertae sedis</taxon>
        <taxon>Motilimonas</taxon>
    </lineage>
</organism>
<proteinExistence type="predicted"/>
<dbReference type="OrthoDB" id="9802426at2"/>
<keyword evidence="2" id="KW-0902">Two-component regulatory system</keyword>
<evidence type="ECO:0000259" key="8">
    <source>
        <dbReference type="PROSITE" id="PS50110"/>
    </source>
</evidence>
<comment type="caution">
    <text evidence="10">The sequence shown here is derived from an EMBL/GenBank/DDBJ whole genome shotgun (WGS) entry which is preliminary data.</text>
</comment>
<dbReference type="SUPFAM" id="SSF52172">
    <property type="entry name" value="CheY-like"/>
    <property type="match status" value="1"/>
</dbReference>
<dbReference type="PROSITE" id="PS51755">
    <property type="entry name" value="OMPR_PHOB"/>
    <property type="match status" value="1"/>
</dbReference>
<evidence type="ECO:0000256" key="4">
    <source>
        <dbReference type="ARBA" id="ARBA00023125"/>
    </source>
</evidence>
<dbReference type="PANTHER" id="PTHR48111:SF4">
    <property type="entry name" value="DNA-BINDING DUAL TRANSCRIPTIONAL REGULATOR OMPR"/>
    <property type="match status" value="1"/>
</dbReference>
<dbReference type="Pfam" id="PF00072">
    <property type="entry name" value="Response_reg"/>
    <property type="match status" value="1"/>
</dbReference>
<dbReference type="AlphaFoldDB" id="A0A418YE03"/>
<dbReference type="GO" id="GO:0032993">
    <property type="term" value="C:protein-DNA complex"/>
    <property type="evidence" value="ECO:0007669"/>
    <property type="project" value="TreeGrafter"/>
</dbReference>
<feature type="domain" description="Response regulatory" evidence="8">
    <location>
        <begin position="7"/>
        <end position="120"/>
    </location>
</feature>
<evidence type="ECO:0000256" key="6">
    <source>
        <dbReference type="PROSITE-ProRule" id="PRU00169"/>
    </source>
</evidence>
<dbReference type="InterPro" id="IPR001789">
    <property type="entry name" value="Sig_transdc_resp-reg_receiver"/>
</dbReference>
<reference evidence="10 11" key="1">
    <citation type="submission" date="2018-09" db="EMBL/GenBank/DDBJ databases">
        <authorList>
            <person name="Wang F."/>
        </authorList>
    </citation>
    <scope>NUCLEOTIDE SEQUENCE [LARGE SCALE GENOMIC DNA]</scope>
    <source>
        <strain evidence="10 11">PLHSC7-2</strain>
    </source>
</reference>
<name>A0A418YE03_9GAMM</name>
<dbReference type="Proteomes" id="UP000283255">
    <property type="component" value="Unassembled WGS sequence"/>
</dbReference>
<keyword evidence="3" id="KW-0805">Transcription regulation</keyword>
<dbReference type="GO" id="GO:0006355">
    <property type="term" value="P:regulation of DNA-templated transcription"/>
    <property type="evidence" value="ECO:0007669"/>
    <property type="project" value="InterPro"/>
</dbReference>
<dbReference type="Gene3D" id="1.10.10.10">
    <property type="entry name" value="Winged helix-like DNA-binding domain superfamily/Winged helix DNA-binding domain"/>
    <property type="match status" value="1"/>
</dbReference>
<dbReference type="InterPro" id="IPR001867">
    <property type="entry name" value="OmpR/PhoB-type_DNA-bd"/>
</dbReference>
<dbReference type="SMART" id="SM00448">
    <property type="entry name" value="REC"/>
    <property type="match status" value="1"/>
</dbReference>
<evidence type="ECO:0000256" key="5">
    <source>
        <dbReference type="ARBA" id="ARBA00023163"/>
    </source>
</evidence>